<dbReference type="PANTHER" id="PTHR33640:SF8">
    <property type="entry name" value="TRANSMEMBRANE PROTEIN"/>
    <property type="match status" value="1"/>
</dbReference>
<evidence type="ECO:0000313" key="2">
    <source>
        <dbReference type="Proteomes" id="UP000824120"/>
    </source>
</evidence>
<sequence>MGFIVIDAKYHRQRYATIIWQYGKHKNNDGTISSNKDDSKFLDYNARVIPSSGQVKRKMYRSQSEKLMNKPKNDDRVLRRFATIPCGRYGEKSTKEMTREEFRCTVEAFIARQQRFLREEEFSAVVSIET</sequence>
<gene>
    <name evidence="1" type="ORF">H5410_052382</name>
</gene>
<dbReference type="PANTHER" id="PTHR33640">
    <property type="entry name" value="TRANSMEMBRANE PROTEIN"/>
    <property type="match status" value="1"/>
</dbReference>
<dbReference type="OrthoDB" id="1299083at2759"/>
<comment type="caution">
    <text evidence="1">The sequence shown here is derived from an EMBL/GenBank/DDBJ whole genome shotgun (WGS) entry which is preliminary data.</text>
</comment>
<dbReference type="Proteomes" id="UP000824120">
    <property type="component" value="Chromosome 10"/>
</dbReference>
<keyword evidence="2" id="KW-1185">Reference proteome</keyword>
<dbReference type="EMBL" id="JACXVP010000010">
    <property type="protein sequence ID" value="KAG5581755.1"/>
    <property type="molecule type" value="Genomic_DNA"/>
</dbReference>
<organism evidence="1 2">
    <name type="scientific">Solanum commersonii</name>
    <name type="common">Commerson's wild potato</name>
    <name type="synonym">Commerson's nightshade</name>
    <dbReference type="NCBI Taxonomy" id="4109"/>
    <lineage>
        <taxon>Eukaryota</taxon>
        <taxon>Viridiplantae</taxon>
        <taxon>Streptophyta</taxon>
        <taxon>Embryophyta</taxon>
        <taxon>Tracheophyta</taxon>
        <taxon>Spermatophyta</taxon>
        <taxon>Magnoliopsida</taxon>
        <taxon>eudicotyledons</taxon>
        <taxon>Gunneridae</taxon>
        <taxon>Pentapetalae</taxon>
        <taxon>asterids</taxon>
        <taxon>lamiids</taxon>
        <taxon>Solanales</taxon>
        <taxon>Solanaceae</taxon>
        <taxon>Solanoideae</taxon>
        <taxon>Solaneae</taxon>
        <taxon>Solanum</taxon>
    </lineage>
</organism>
<evidence type="ECO:0000313" key="1">
    <source>
        <dbReference type="EMBL" id="KAG5581755.1"/>
    </source>
</evidence>
<proteinExistence type="predicted"/>
<name>A0A9J5X0Z1_SOLCO</name>
<accession>A0A9J5X0Z1</accession>
<protein>
    <submittedName>
        <fullName evidence="1">Uncharacterized protein</fullName>
    </submittedName>
</protein>
<reference evidence="1 2" key="1">
    <citation type="submission" date="2020-09" db="EMBL/GenBank/DDBJ databases">
        <title>De no assembly of potato wild relative species, Solanum commersonii.</title>
        <authorList>
            <person name="Cho K."/>
        </authorList>
    </citation>
    <scope>NUCLEOTIDE SEQUENCE [LARGE SCALE GENOMIC DNA]</scope>
    <source>
        <strain evidence="1">LZ3.2</strain>
        <tissue evidence="1">Leaf</tissue>
    </source>
</reference>
<dbReference type="AlphaFoldDB" id="A0A9J5X0Z1"/>